<protein>
    <recommendedName>
        <fullName evidence="4">Secreted protein</fullName>
    </recommendedName>
</protein>
<proteinExistence type="predicted"/>
<name>A0A929F9R9_LEPEC</name>
<feature type="chain" id="PRO_5037802124" description="Secreted protein" evidence="1">
    <location>
        <begin position="27"/>
        <end position="141"/>
    </location>
</feature>
<sequence length="141" mass="15764">MNCRIPIIATTAAIAMVSGLNFPARAEVCQAYTVDRPADPYGYAEINNCSLISGEFANRDWQVTIGAWEPAAYLYRGVNRYTGASIQLIDFDVAGTTERPQYRFHNGDTTYVVSFQSADPNTIRLQVYQLGQPLLNEVLYR</sequence>
<gene>
    <name evidence="2" type="ORF">IQ260_13750</name>
</gene>
<feature type="signal peptide" evidence="1">
    <location>
        <begin position="1"/>
        <end position="26"/>
    </location>
</feature>
<keyword evidence="1" id="KW-0732">Signal</keyword>
<dbReference type="RefSeq" id="WP_193993679.1">
    <property type="nucleotide sequence ID" value="NZ_JADEXP010000115.1"/>
</dbReference>
<dbReference type="AlphaFoldDB" id="A0A929F9R9"/>
<evidence type="ECO:0000256" key="1">
    <source>
        <dbReference type="SAM" id="SignalP"/>
    </source>
</evidence>
<reference evidence="2" key="1">
    <citation type="submission" date="2020-10" db="EMBL/GenBank/DDBJ databases">
        <authorList>
            <person name="Castelo-Branco R."/>
            <person name="Eusebio N."/>
            <person name="Adriana R."/>
            <person name="Vieira A."/>
            <person name="Brugerolle De Fraissinette N."/>
            <person name="Rezende De Castro R."/>
            <person name="Schneider M.P."/>
            <person name="Vasconcelos V."/>
            <person name="Leao P.N."/>
        </authorList>
    </citation>
    <scope>NUCLEOTIDE SEQUENCE</scope>
    <source>
        <strain evidence="2">LEGE 11479</strain>
    </source>
</reference>
<keyword evidence="3" id="KW-1185">Reference proteome</keyword>
<dbReference type="EMBL" id="JADEXP010000115">
    <property type="protein sequence ID" value="MBE9067719.1"/>
    <property type="molecule type" value="Genomic_DNA"/>
</dbReference>
<dbReference type="Proteomes" id="UP000615026">
    <property type="component" value="Unassembled WGS sequence"/>
</dbReference>
<evidence type="ECO:0000313" key="2">
    <source>
        <dbReference type="EMBL" id="MBE9067719.1"/>
    </source>
</evidence>
<accession>A0A929F9R9</accession>
<comment type="caution">
    <text evidence="2">The sequence shown here is derived from an EMBL/GenBank/DDBJ whole genome shotgun (WGS) entry which is preliminary data.</text>
</comment>
<evidence type="ECO:0000313" key="3">
    <source>
        <dbReference type="Proteomes" id="UP000615026"/>
    </source>
</evidence>
<evidence type="ECO:0008006" key="4">
    <source>
        <dbReference type="Google" id="ProtNLM"/>
    </source>
</evidence>
<organism evidence="2 3">
    <name type="scientific">Leptolyngbya cf. ectocarpi LEGE 11479</name>
    <dbReference type="NCBI Taxonomy" id="1828722"/>
    <lineage>
        <taxon>Bacteria</taxon>
        <taxon>Bacillati</taxon>
        <taxon>Cyanobacteriota</taxon>
        <taxon>Cyanophyceae</taxon>
        <taxon>Leptolyngbyales</taxon>
        <taxon>Leptolyngbyaceae</taxon>
        <taxon>Leptolyngbya group</taxon>
        <taxon>Leptolyngbya</taxon>
    </lineage>
</organism>